<accession>A0A9W4X0Y2</accession>
<feature type="non-terminal residue" evidence="1">
    <location>
        <position position="71"/>
    </location>
</feature>
<keyword evidence="2" id="KW-1185">Reference proteome</keyword>
<reference evidence="1" key="1">
    <citation type="submission" date="2022-08" db="EMBL/GenBank/DDBJ databases">
        <authorList>
            <person name="Kallberg Y."/>
            <person name="Tangrot J."/>
            <person name="Rosling A."/>
        </authorList>
    </citation>
    <scope>NUCLEOTIDE SEQUENCE</scope>
    <source>
        <strain evidence="1">Wild A</strain>
    </source>
</reference>
<feature type="non-terminal residue" evidence="1">
    <location>
        <position position="1"/>
    </location>
</feature>
<protein>
    <submittedName>
        <fullName evidence="1">6652_t:CDS:1</fullName>
    </submittedName>
</protein>
<comment type="caution">
    <text evidence="1">The sequence shown here is derived from an EMBL/GenBank/DDBJ whole genome shotgun (WGS) entry which is preliminary data.</text>
</comment>
<dbReference type="EMBL" id="CAMKVN010022690">
    <property type="protein sequence ID" value="CAI2199912.1"/>
    <property type="molecule type" value="Genomic_DNA"/>
</dbReference>
<proteinExistence type="predicted"/>
<organism evidence="1 2">
    <name type="scientific">Funneliformis geosporum</name>
    <dbReference type="NCBI Taxonomy" id="1117311"/>
    <lineage>
        <taxon>Eukaryota</taxon>
        <taxon>Fungi</taxon>
        <taxon>Fungi incertae sedis</taxon>
        <taxon>Mucoromycota</taxon>
        <taxon>Glomeromycotina</taxon>
        <taxon>Glomeromycetes</taxon>
        <taxon>Glomerales</taxon>
        <taxon>Glomeraceae</taxon>
        <taxon>Funneliformis</taxon>
    </lineage>
</organism>
<sequence>HLANNCKKVPQYVSSFYINLVSSHDFGIEDNFIPLLRNNKKRKYQNQQDIMNWFEPETILPSKTASITRVL</sequence>
<dbReference type="Proteomes" id="UP001153678">
    <property type="component" value="Unassembled WGS sequence"/>
</dbReference>
<evidence type="ECO:0000313" key="1">
    <source>
        <dbReference type="EMBL" id="CAI2199912.1"/>
    </source>
</evidence>
<name>A0A9W4X0Y2_9GLOM</name>
<evidence type="ECO:0000313" key="2">
    <source>
        <dbReference type="Proteomes" id="UP001153678"/>
    </source>
</evidence>
<gene>
    <name evidence="1" type="ORF">FWILDA_LOCUS19309</name>
</gene>
<dbReference type="AlphaFoldDB" id="A0A9W4X0Y2"/>